<protein>
    <recommendedName>
        <fullName evidence="1">Guanylate cyclase domain-containing protein</fullName>
    </recommendedName>
</protein>
<dbReference type="PROSITE" id="PS50125">
    <property type="entry name" value="GUANYLATE_CYCLASE_2"/>
    <property type="match status" value="1"/>
</dbReference>
<dbReference type="InterPro" id="IPR050697">
    <property type="entry name" value="Adenylyl/Guanylyl_Cyclase_3/4"/>
</dbReference>
<dbReference type="InterPro" id="IPR001054">
    <property type="entry name" value="A/G_cyclase"/>
</dbReference>
<feature type="domain" description="Guanylate cyclase" evidence="1">
    <location>
        <begin position="59"/>
        <end position="190"/>
    </location>
</feature>
<dbReference type="PANTHER" id="PTHR43081:SF1">
    <property type="entry name" value="ADENYLATE CYCLASE, TERMINAL-DIFFERENTIATION SPECIFIC"/>
    <property type="match status" value="1"/>
</dbReference>
<dbReference type="GO" id="GO:0004016">
    <property type="term" value="F:adenylate cyclase activity"/>
    <property type="evidence" value="ECO:0007669"/>
    <property type="project" value="UniProtKB-ARBA"/>
</dbReference>
<name>A0A8B2NQR2_9HYPH</name>
<evidence type="ECO:0000313" key="2">
    <source>
        <dbReference type="EMBL" id="RAI02235.1"/>
    </source>
</evidence>
<dbReference type="SUPFAM" id="SSF55073">
    <property type="entry name" value="Nucleotide cyclase"/>
    <property type="match status" value="1"/>
</dbReference>
<dbReference type="Gene3D" id="3.30.70.1230">
    <property type="entry name" value="Nucleotide cyclase"/>
    <property type="match status" value="1"/>
</dbReference>
<evidence type="ECO:0000313" key="3">
    <source>
        <dbReference type="Proteomes" id="UP000249590"/>
    </source>
</evidence>
<evidence type="ECO:0000259" key="1">
    <source>
        <dbReference type="PROSITE" id="PS50125"/>
    </source>
</evidence>
<dbReference type="EMBL" id="QHHQ01000002">
    <property type="protein sequence ID" value="RAI02235.1"/>
    <property type="molecule type" value="Genomic_DNA"/>
</dbReference>
<dbReference type="SMART" id="SM00044">
    <property type="entry name" value="CYCc"/>
    <property type="match status" value="1"/>
</dbReference>
<sequence>MMQHALSPCCSVSGAPGAALTQRCGTDWWSTHHHPGDNDSAPSDPADPSAIELTKDVVTVLFTDLEGFTRLTEALPLERTAAILGQYYDALLSVAKATGGRVDRFIGDGAMLYWSRTRHGPPHADRAVAAVGLLREALARQEPHKGDRIAAGLPVRFGVHTGEVMFGQIGAGDTSRTMVGDVVNVAFRLQQAAKALAPRPVDGGLRGYVSRETTRHLTADRPTGTFQILALPGRRHAALAQRM</sequence>
<gene>
    <name evidence="2" type="ORF">DLJ53_12790</name>
</gene>
<comment type="caution">
    <text evidence="2">The sequence shown here is derived from an EMBL/GenBank/DDBJ whole genome shotgun (WGS) entry which is preliminary data.</text>
</comment>
<reference evidence="2 3" key="1">
    <citation type="submission" date="2018-05" db="EMBL/GenBank/DDBJ databases">
        <title>Acuticoccus sediminis sp. nov., isolated from deep-sea sediment of Indian Ocean.</title>
        <authorList>
            <person name="Liu X."/>
            <person name="Lai Q."/>
            <person name="Du Y."/>
            <person name="Sun F."/>
            <person name="Zhang X."/>
            <person name="Wang S."/>
            <person name="Shao Z."/>
        </authorList>
    </citation>
    <scope>NUCLEOTIDE SEQUENCE [LARGE SCALE GENOMIC DNA]</scope>
    <source>
        <strain evidence="2 3">PTG4-2</strain>
    </source>
</reference>
<proteinExistence type="predicted"/>
<dbReference type="Pfam" id="PF00211">
    <property type="entry name" value="Guanylate_cyc"/>
    <property type="match status" value="1"/>
</dbReference>
<dbReference type="GO" id="GO:0009190">
    <property type="term" value="P:cyclic nucleotide biosynthetic process"/>
    <property type="evidence" value="ECO:0007669"/>
    <property type="project" value="InterPro"/>
</dbReference>
<keyword evidence="3" id="KW-1185">Reference proteome</keyword>
<organism evidence="2 3">
    <name type="scientific">Acuticoccus sediminis</name>
    <dbReference type="NCBI Taxonomy" id="2184697"/>
    <lineage>
        <taxon>Bacteria</taxon>
        <taxon>Pseudomonadati</taxon>
        <taxon>Pseudomonadota</taxon>
        <taxon>Alphaproteobacteria</taxon>
        <taxon>Hyphomicrobiales</taxon>
        <taxon>Amorphaceae</taxon>
        <taxon>Acuticoccus</taxon>
    </lineage>
</organism>
<dbReference type="AlphaFoldDB" id="A0A8B2NQR2"/>
<dbReference type="GO" id="GO:0035556">
    <property type="term" value="P:intracellular signal transduction"/>
    <property type="evidence" value="ECO:0007669"/>
    <property type="project" value="InterPro"/>
</dbReference>
<dbReference type="PANTHER" id="PTHR43081">
    <property type="entry name" value="ADENYLATE CYCLASE, TERMINAL-DIFFERENTIATION SPECIFIC-RELATED"/>
    <property type="match status" value="1"/>
</dbReference>
<dbReference type="InterPro" id="IPR029787">
    <property type="entry name" value="Nucleotide_cyclase"/>
</dbReference>
<dbReference type="CDD" id="cd07302">
    <property type="entry name" value="CHD"/>
    <property type="match status" value="1"/>
</dbReference>
<dbReference type="Proteomes" id="UP000249590">
    <property type="component" value="Unassembled WGS sequence"/>
</dbReference>
<accession>A0A8B2NQR2</accession>